<dbReference type="OrthoDB" id="678240at2"/>
<organism evidence="2 3">
    <name type="scientific">Chitinophaga caeni</name>
    <dbReference type="NCBI Taxonomy" id="2029983"/>
    <lineage>
        <taxon>Bacteria</taxon>
        <taxon>Pseudomonadati</taxon>
        <taxon>Bacteroidota</taxon>
        <taxon>Chitinophagia</taxon>
        <taxon>Chitinophagales</taxon>
        <taxon>Chitinophagaceae</taxon>
        <taxon>Chitinophaga</taxon>
    </lineage>
</organism>
<dbReference type="AlphaFoldDB" id="A0A291QYW9"/>
<evidence type="ECO:0000256" key="1">
    <source>
        <dbReference type="SAM" id="SignalP"/>
    </source>
</evidence>
<dbReference type="EMBL" id="CP023777">
    <property type="protein sequence ID" value="ATL49219.1"/>
    <property type="molecule type" value="Genomic_DNA"/>
</dbReference>
<sequence length="176" mass="18976">MKKLLLTCCGLALFTGLLSSCGPSKPERKKLPMYSEAATWEGPYGYRGIQATEPGNASTAAYFTYADTLVAGQRYAHLNMFNPELDSLALAAAKFYQPMATAAVQLLKQQGISGVVADFRMPNSLGFKQSSFLATDLMGQTAPVIFLWNDASAARAAVFMQTLNTTQGLKVNQSNN</sequence>
<proteinExistence type="predicted"/>
<accession>A0A291QYW9</accession>
<dbReference type="RefSeq" id="WP_098195587.1">
    <property type="nucleotide sequence ID" value="NZ_CP023777.1"/>
</dbReference>
<reference evidence="2 3" key="1">
    <citation type="submission" date="2017-10" db="EMBL/GenBank/DDBJ databases">
        <title>Paenichitinophaga pekingensis gen. nov., sp. nov., isolated from activated sludge.</title>
        <authorList>
            <person name="Jin D."/>
            <person name="Kong X."/>
            <person name="Deng Y."/>
            <person name="Bai Z."/>
        </authorList>
    </citation>
    <scope>NUCLEOTIDE SEQUENCE [LARGE SCALE GENOMIC DNA]</scope>
    <source>
        <strain evidence="2 3">13</strain>
    </source>
</reference>
<keyword evidence="1" id="KW-0732">Signal</keyword>
<dbReference type="PROSITE" id="PS51257">
    <property type="entry name" value="PROKAR_LIPOPROTEIN"/>
    <property type="match status" value="1"/>
</dbReference>
<gene>
    <name evidence="2" type="ORF">COR50_19700</name>
</gene>
<keyword evidence="3" id="KW-1185">Reference proteome</keyword>
<protein>
    <submittedName>
        <fullName evidence="2">Uncharacterized protein</fullName>
    </submittedName>
</protein>
<dbReference type="KEGG" id="cbae:COR50_19700"/>
<name>A0A291QYW9_9BACT</name>
<evidence type="ECO:0000313" key="2">
    <source>
        <dbReference type="EMBL" id="ATL49219.1"/>
    </source>
</evidence>
<evidence type="ECO:0000313" key="3">
    <source>
        <dbReference type="Proteomes" id="UP000220133"/>
    </source>
</evidence>
<dbReference type="Proteomes" id="UP000220133">
    <property type="component" value="Chromosome"/>
</dbReference>
<feature type="signal peptide" evidence="1">
    <location>
        <begin position="1"/>
        <end position="19"/>
    </location>
</feature>
<feature type="chain" id="PRO_5013171971" evidence="1">
    <location>
        <begin position="20"/>
        <end position="176"/>
    </location>
</feature>